<dbReference type="InterPro" id="IPR029052">
    <property type="entry name" value="Metallo-depent_PP-like"/>
</dbReference>
<name>A0ABP4EL59_9ACTN</name>
<protein>
    <submittedName>
        <fullName evidence="2">Metallophosphoesterase</fullName>
    </submittedName>
</protein>
<accession>A0ABP4EL59</accession>
<dbReference type="PANTHER" id="PTHR31302:SF20">
    <property type="entry name" value="CONSERVED PROTEIN"/>
    <property type="match status" value="1"/>
</dbReference>
<proteinExistence type="predicted"/>
<dbReference type="InterPro" id="IPR004843">
    <property type="entry name" value="Calcineurin-like_PHP"/>
</dbReference>
<keyword evidence="3" id="KW-1185">Reference proteome</keyword>
<gene>
    <name evidence="2" type="ORF">GCM10009668_33780</name>
</gene>
<sequence>MAGLALTGYAAAEARAYTLRQVRLPVLPAGARPIRLLQVTDLHLTPNQRAKREWVRGLAALEPDLVVNNGDNLAHRDAVPAALDALGPLLDLPGVYVFGSNDYFEPGMRNPLQYLFPDTGRRHTQVPQLPWRDLRAGFDAAGWTDLTNLRTSLTVGELEIAFAGVDDPHLRYDDLSAVAGPADATADLRLAVAHAPYLRVLDQFARDGYDAILAGHTHGGQVCLPFYGALTTNCDLEPARAKGLHRHPAASADGDPGSSWLHVSAGLGTNPYLRLRVACRPEATLMTLAPRA</sequence>
<evidence type="ECO:0000313" key="3">
    <source>
        <dbReference type="Proteomes" id="UP001501581"/>
    </source>
</evidence>
<dbReference type="Gene3D" id="3.60.21.10">
    <property type="match status" value="1"/>
</dbReference>
<evidence type="ECO:0000313" key="2">
    <source>
        <dbReference type="EMBL" id="GAA1110407.1"/>
    </source>
</evidence>
<comment type="caution">
    <text evidence="2">The sequence shown here is derived from an EMBL/GenBank/DDBJ whole genome shotgun (WGS) entry which is preliminary data.</text>
</comment>
<dbReference type="InterPro" id="IPR051158">
    <property type="entry name" value="Metallophosphoesterase_sf"/>
</dbReference>
<feature type="domain" description="Calcineurin-like phosphoesterase" evidence="1">
    <location>
        <begin position="34"/>
        <end position="219"/>
    </location>
</feature>
<reference evidence="3" key="1">
    <citation type="journal article" date="2019" name="Int. J. Syst. Evol. Microbiol.">
        <title>The Global Catalogue of Microorganisms (GCM) 10K type strain sequencing project: providing services to taxonomists for standard genome sequencing and annotation.</title>
        <authorList>
            <consortium name="The Broad Institute Genomics Platform"/>
            <consortium name="The Broad Institute Genome Sequencing Center for Infectious Disease"/>
            <person name="Wu L."/>
            <person name="Ma J."/>
        </authorList>
    </citation>
    <scope>NUCLEOTIDE SEQUENCE [LARGE SCALE GENOMIC DNA]</scope>
    <source>
        <strain evidence="3">JCM 13008</strain>
    </source>
</reference>
<dbReference type="Proteomes" id="UP001501581">
    <property type="component" value="Unassembled WGS sequence"/>
</dbReference>
<organism evidence="2 3">
    <name type="scientific">Nocardioides dubius</name>
    <dbReference type="NCBI Taxonomy" id="317019"/>
    <lineage>
        <taxon>Bacteria</taxon>
        <taxon>Bacillati</taxon>
        <taxon>Actinomycetota</taxon>
        <taxon>Actinomycetes</taxon>
        <taxon>Propionibacteriales</taxon>
        <taxon>Nocardioidaceae</taxon>
        <taxon>Nocardioides</taxon>
    </lineage>
</organism>
<evidence type="ECO:0000259" key="1">
    <source>
        <dbReference type="Pfam" id="PF00149"/>
    </source>
</evidence>
<dbReference type="Pfam" id="PF00149">
    <property type="entry name" value="Metallophos"/>
    <property type="match status" value="1"/>
</dbReference>
<dbReference type="PANTHER" id="PTHR31302">
    <property type="entry name" value="TRANSMEMBRANE PROTEIN WITH METALLOPHOSPHOESTERASE DOMAIN-RELATED"/>
    <property type="match status" value="1"/>
</dbReference>
<dbReference type="EMBL" id="BAAALG010000013">
    <property type="protein sequence ID" value="GAA1110407.1"/>
    <property type="molecule type" value="Genomic_DNA"/>
</dbReference>
<dbReference type="SUPFAM" id="SSF56300">
    <property type="entry name" value="Metallo-dependent phosphatases"/>
    <property type="match status" value="1"/>
</dbReference>